<reference evidence="1" key="1">
    <citation type="submission" date="2014-09" db="EMBL/GenBank/DDBJ databases">
        <authorList>
            <person name="Magalhaes I.L.F."/>
            <person name="Oliveira U."/>
            <person name="Santos F.R."/>
            <person name="Vidigal T.H.D.A."/>
            <person name="Brescovit A.D."/>
            <person name="Santos A.J."/>
        </authorList>
    </citation>
    <scope>NUCLEOTIDE SEQUENCE</scope>
    <source>
        <tissue evidence="1">Shoot tissue taken approximately 20 cm above the soil surface</tissue>
    </source>
</reference>
<name>A0A0A9B3M7_ARUDO</name>
<protein>
    <submittedName>
        <fullName evidence="1">Uncharacterized protein</fullName>
    </submittedName>
</protein>
<proteinExistence type="predicted"/>
<evidence type="ECO:0000313" key="1">
    <source>
        <dbReference type="EMBL" id="JAD55775.1"/>
    </source>
</evidence>
<reference evidence="1" key="2">
    <citation type="journal article" date="2015" name="Data Brief">
        <title>Shoot transcriptome of the giant reed, Arundo donax.</title>
        <authorList>
            <person name="Barrero R.A."/>
            <person name="Guerrero F.D."/>
            <person name="Moolhuijzen P."/>
            <person name="Goolsby J.A."/>
            <person name="Tidwell J."/>
            <person name="Bellgard S.E."/>
            <person name="Bellgard M.I."/>
        </authorList>
    </citation>
    <scope>NUCLEOTIDE SEQUENCE</scope>
    <source>
        <tissue evidence="1">Shoot tissue taken approximately 20 cm above the soil surface</tissue>
    </source>
</reference>
<accession>A0A0A9B3M7</accession>
<organism evidence="1">
    <name type="scientific">Arundo donax</name>
    <name type="common">Giant reed</name>
    <name type="synonym">Donax arundinaceus</name>
    <dbReference type="NCBI Taxonomy" id="35708"/>
    <lineage>
        <taxon>Eukaryota</taxon>
        <taxon>Viridiplantae</taxon>
        <taxon>Streptophyta</taxon>
        <taxon>Embryophyta</taxon>
        <taxon>Tracheophyta</taxon>
        <taxon>Spermatophyta</taxon>
        <taxon>Magnoliopsida</taxon>
        <taxon>Liliopsida</taxon>
        <taxon>Poales</taxon>
        <taxon>Poaceae</taxon>
        <taxon>PACMAD clade</taxon>
        <taxon>Arundinoideae</taxon>
        <taxon>Arundineae</taxon>
        <taxon>Arundo</taxon>
    </lineage>
</organism>
<dbReference type="AlphaFoldDB" id="A0A0A9B3M7"/>
<dbReference type="EMBL" id="GBRH01242120">
    <property type="protein sequence ID" value="JAD55775.1"/>
    <property type="molecule type" value="Transcribed_RNA"/>
</dbReference>
<sequence length="62" mass="6384">MEVLEAKHEPMSMSAQSRLIEIPVVISNASGVAAATCSRSSACACHFTQSNGNFALSSGLKG</sequence>